<dbReference type="EMBL" id="CAMXCT020002313">
    <property type="protein sequence ID" value="CAL1150641.1"/>
    <property type="molecule type" value="Genomic_DNA"/>
</dbReference>
<name>A0A9P1G2M6_9DINO</name>
<dbReference type="AlphaFoldDB" id="A0A9P1G2M6"/>
<protein>
    <submittedName>
        <fullName evidence="2">Uncharacterized protein</fullName>
    </submittedName>
</protein>
<dbReference type="EMBL" id="CAMXCT010002313">
    <property type="protein sequence ID" value="CAI3997266.1"/>
    <property type="molecule type" value="Genomic_DNA"/>
</dbReference>
<evidence type="ECO:0000313" key="2">
    <source>
        <dbReference type="EMBL" id="CAI3997266.1"/>
    </source>
</evidence>
<accession>A0A9P1G2M6</accession>
<evidence type="ECO:0000256" key="1">
    <source>
        <dbReference type="SAM" id="MobiDB-lite"/>
    </source>
</evidence>
<feature type="region of interest" description="Disordered" evidence="1">
    <location>
        <begin position="331"/>
        <end position="354"/>
    </location>
</feature>
<keyword evidence="4" id="KW-1185">Reference proteome</keyword>
<dbReference type="EMBL" id="CAMXCT030002313">
    <property type="protein sequence ID" value="CAL4784578.1"/>
    <property type="molecule type" value="Genomic_DNA"/>
</dbReference>
<evidence type="ECO:0000313" key="4">
    <source>
        <dbReference type="Proteomes" id="UP001152797"/>
    </source>
</evidence>
<proteinExistence type="predicted"/>
<gene>
    <name evidence="2" type="ORF">C1SCF055_LOCUS23663</name>
</gene>
<comment type="caution">
    <text evidence="2">The sequence shown here is derived from an EMBL/GenBank/DDBJ whole genome shotgun (WGS) entry which is preliminary data.</text>
</comment>
<sequence length="451" mass="49523">MCQVALLDIAGKPACFAFAPPEKQLEEQIPADATDEPMPSNLPEIPELDDDEMEFRFLRGNDCEVSEVLRYPALPLEPPINVTCRLKMTEPHSTFGVSISFHGVPSLGFHSVPEEYQLMLQEMEGPEVVKEQLLPPQRLPLSRVAEAFPGALQRPDFLCAAGRAKAPAARGGGQHPRRLGELEFEDFVTEVTYGKSYRLAVRWISKFKVSPWSATADIDVTFPPPSTTQEALLVGLLPDATMSTELAGEDFVAPSLWHRFELTWQPFIASLWGSRMEYRLERRSLLHDRRRAPPGILPDADSLELETSPWELVGQVMAGIEDATGKGCFQLTNSSKPTPTPVSEKGTSGTAGRSEAHQQARCVLDFVYQSHADRFSESYGRTSRAVATWPVIALWNAATEASVRCSCDKSPGDGLEKRCAVWCMSVQVASGGGSGEGRHNLGAENGELILQ</sequence>
<organism evidence="2">
    <name type="scientific">Cladocopium goreaui</name>
    <dbReference type="NCBI Taxonomy" id="2562237"/>
    <lineage>
        <taxon>Eukaryota</taxon>
        <taxon>Sar</taxon>
        <taxon>Alveolata</taxon>
        <taxon>Dinophyceae</taxon>
        <taxon>Suessiales</taxon>
        <taxon>Symbiodiniaceae</taxon>
        <taxon>Cladocopium</taxon>
    </lineage>
</organism>
<evidence type="ECO:0000313" key="3">
    <source>
        <dbReference type="EMBL" id="CAL4784578.1"/>
    </source>
</evidence>
<dbReference type="Proteomes" id="UP001152797">
    <property type="component" value="Unassembled WGS sequence"/>
</dbReference>
<reference evidence="3 4" key="2">
    <citation type="submission" date="2024-05" db="EMBL/GenBank/DDBJ databases">
        <authorList>
            <person name="Chen Y."/>
            <person name="Shah S."/>
            <person name="Dougan E. K."/>
            <person name="Thang M."/>
            <person name="Chan C."/>
        </authorList>
    </citation>
    <scope>NUCLEOTIDE SEQUENCE [LARGE SCALE GENOMIC DNA]</scope>
</reference>
<reference evidence="2" key="1">
    <citation type="submission" date="2022-10" db="EMBL/GenBank/DDBJ databases">
        <authorList>
            <person name="Chen Y."/>
            <person name="Dougan E. K."/>
            <person name="Chan C."/>
            <person name="Rhodes N."/>
            <person name="Thang M."/>
        </authorList>
    </citation>
    <scope>NUCLEOTIDE SEQUENCE</scope>
</reference>